<evidence type="ECO:0000313" key="2">
    <source>
        <dbReference type="Proteomes" id="UP001266305"/>
    </source>
</evidence>
<sequence>MEQIMLSVLSDSTCGPRYSLNFSLSYEALNKFIFITQKNQSAKLSICTPIFNQSMSTVSYMDEPSQRDDISRLTVRMENTYQLDYMDYTAP</sequence>
<comment type="caution">
    <text evidence="1">The sequence shown here is derived from an EMBL/GenBank/DDBJ whole genome shotgun (WGS) entry which is preliminary data.</text>
</comment>
<protein>
    <submittedName>
        <fullName evidence="1">Uncharacterized protein</fullName>
    </submittedName>
</protein>
<proteinExistence type="predicted"/>
<accession>A0ABQ9VCV9</accession>
<keyword evidence="2" id="KW-1185">Reference proteome</keyword>
<gene>
    <name evidence="1" type="ORF">P7K49_016708</name>
</gene>
<organism evidence="1 2">
    <name type="scientific">Saguinus oedipus</name>
    <name type="common">Cotton-top tamarin</name>
    <name type="synonym">Oedipomidas oedipus</name>
    <dbReference type="NCBI Taxonomy" id="9490"/>
    <lineage>
        <taxon>Eukaryota</taxon>
        <taxon>Metazoa</taxon>
        <taxon>Chordata</taxon>
        <taxon>Craniata</taxon>
        <taxon>Vertebrata</taxon>
        <taxon>Euteleostomi</taxon>
        <taxon>Mammalia</taxon>
        <taxon>Eutheria</taxon>
        <taxon>Euarchontoglires</taxon>
        <taxon>Primates</taxon>
        <taxon>Haplorrhini</taxon>
        <taxon>Platyrrhini</taxon>
        <taxon>Cebidae</taxon>
        <taxon>Callitrichinae</taxon>
        <taxon>Saguinus</taxon>
    </lineage>
</organism>
<name>A0ABQ9VCV9_SAGOE</name>
<reference evidence="1 2" key="1">
    <citation type="submission" date="2023-05" db="EMBL/GenBank/DDBJ databases">
        <title>B98-5 Cell Line De Novo Hybrid Assembly: An Optical Mapping Approach.</title>
        <authorList>
            <person name="Kananen K."/>
            <person name="Auerbach J.A."/>
            <person name="Kautto E."/>
            <person name="Blachly J.S."/>
        </authorList>
    </citation>
    <scope>NUCLEOTIDE SEQUENCE [LARGE SCALE GENOMIC DNA]</scope>
    <source>
        <strain evidence="1">B95-8</strain>
        <tissue evidence="1">Cell line</tissue>
    </source>
</reference>
<evidence type="ECO:0000313" key="1">
    <source>
        <dbReference type="EMBL" id="KAK2107194.1"/>
    </source>
</evidence>
<dbReference type="Proteomes" id="UP001266305">
    <property type="component" value="Unassembled WGS sequence"/>
</dbReference>
<dbReference type="EMBL" id="JASSZA010000007">
    <property type="protein sequence ID" value="KAK2107194.1"/>
    <property type="molecule type" value="Genomic_DNA"/>
</dbReference>